<dbReference type="SUPFAM" id="SSF52540">
    <property type="entry name" value="P-loop containing nucleoside triphosphate hydrolases"/>
    <property type="match status" value="1"/>
</dbReference>
<keyword evidence="7 10" id="KW-0342">GTP-binding</keyword>
<keyword evidence="5 10" id="KW-0547">Nucleotide-binding</keyword>
<dbReference type="NCBIfam" id="TIGR03598">
    <property type="entry name" value="GTPase_YsxC"/>
    <property type="match status" value="1"/>
</dbReference>
<evidence type="ECO:0000256" key="4">
    <source>
        <dbReference type="ARBA" id="ARBA00022723"/>
    </source>
</evidence>
<evidence type="ECO:0000256" key="8">
    <source>
        <dbReference type="ARBA" id="ARBA00023210"/>
    </source>
</evidence>
<dbReference type="InterPro" id="IPR019987">
    <property type="entry name" value="GTP-bd_ribosome_bio_YsxC"/>
</dbReference>
<organism evidence="12 13">
    <name type="scientific">Candidatus Lloydbacteria bacterium RIFCSPLOWO2_01_FULL_50_20</name>
    <dbReference type="NCBI Taxonomy" id="1798665"/>
    <lineage>
        <taxon>Bacteria</taxon>
        <taxon>Candidatus Lloydiibacteriota</taxon>
    </lineage>
</organism>
<dbReference type="InterPro" id="IPR027417">
    <property type="entry name" value="P-loop_NTPase"/>
</dbReference>
<evidence type="ECO:0000256" key="10">
    <source>
        <dbReference type="HAMAP-Rule" id="MF_00321"/>
    </source>
</evidence>
<dbReference type="PROSITE" id="PS51706">
    <property type="entry name" value="G_ENGB"/>
    <property type="match status" value="1"/>
</dbReference>
<name>A0A1G2DLE5_9BACT</name>
<evidence type="ECO:0000256" key="3">
    <source>
        <dbReference type="ARBA" id="ARBA00022618"/>
    </source>
</evidence>
<dbReference type="InterPro" id="IPR006073">
    <property type="entry name" value="GTP-bd"/>
</dbReference>
<dbReference type="GO" id="GO:0005829">
    <property type="term" value="C:cytosol"/>
    <property type="evidence" value="ECO:0007669"/>
    <property type="project" value="TreeGrafter"/>
</dbReference>
<gene>
    <name evidence="10" type="primary">engB</name>
    <name evidence="12" type="ORF">A2942_04610</name>
</gene>
<comment type="caution">
    <text evidence="12">The sequence shown here is derived from an EMBL/GenBank/DDBJ whole genome shotgun (WGS) entry which is preliminary data.</text>
</comment>
<proteinExistence type="inferred from homology"/>
<dbReference type="GO" id="GO:0000917">
    <property type="term" value="P:division septum assembly"/>
    <property type="evidence" value="ECO:0007669"/>
    <property type="project" value="UniProtKB-KW"/>
</dbReference>
<dbReference type="Proteomes" id="UP000178534">
    <property type="component" value="Unassembled WGS sequence"/>
</dbReference>
<dbReference type="PANTHER" id="PTHR11649">
    <property type="entry name" value="MSS1/TRME-RELATED GTP-BINDING PROTEIN"/>
    <property type="match status" value="1"/>
</dbReference>
<dbReference type="GO" id="GO:0005525">
    <property type="term" value="F:GTP binding"/>
    <property type="evidence" value="ECO:0007669"/>
    <property type="project" value="UniProtKB-UniRule"/>
</dbReference>
<evidence type="ECO:0000256" key="9">
    <source>
        <dbReference type="ARBA" id="ARBA00023306"/>
    </source>
</evidence>
<evidence type="ECO:0000259" key="11">
    <source>
        <dbReference type="PROSITE" id="PS51706"/>
    </source>
</evidence>
<dbReference type="AlphaFoldDB" id="A0A1G2DLE5"/>
<keyword evidence="6" id="KW-0460">Magnesium</keyword>
<protein>
    <recommendedName>
        <fullName evidence="10">Probable GTP-binding protein EngB</fullName>
    </recommendedName>
</protein>
<comment type="cofactor">
    <cofactor evidence="1">
        <name>Mg(2+)</name>
        <dbReference type="ChEBI" id="CHEBI:18420"/>
    </cofactor>
</comment>
<feature type="domain" description="EngB-type G" evidence="11">
    <location>
        <begin position="19"/>
        <end position="189"/>
    </location>
</feature>
<evidence type="ECO:0000256" key="2">
    <source>
        <dbReference type="ARBA" id="ARBA00009638"/>
    </source>
</evidence>
<accession>A0A1G2DLE5</accession>
<dbReference type="Pfam" id="PF01926">
    <property type="entry name" value="MMR_HSR1"/>
    <property type="match status" value="1"/>
</dbReference>
<reference evidence="12 13" key="1">
    <citation type="journal article" date="2016" name="Nat. Commun.">
        <title>Thousands of microbial genomes shed light on interconnected biogeochemical processes in an aquifer system.</title>
        <authorList>
            <person name="Anantharaman K."/>
            <person name="Brown C.T."/>
            <person name="Hug L.A."/>
            <person name="Sharon I."/>
            <person name="Castelle C.J."/>
            <person name="Probst A.J."/>
            <person name="Thomas B.C."/>
            <person name="Singh A."/>
            <person name="Wilkins M.J."/>
            <person name="Karaoz U."/>
            <person name="Brodie E.L."/>
            <person name="Williams K.H."/>
            <person name="Hubbard S.S."/>
            <person name="Banfield J.F."/>
        </authorList>
    </citation>
    <scope>NUCLEOTIDE SEQUENCE [LARGE SCALE GENOMIC DNA]</scope>
</reference>
<dbReference type="InterPro" id="IPR030393">
    <property type="entry name" value="G_ENGB_dom"/>
</dbReference>
<dbReference type="NCBIfam" id="TIGR00231">
    <property type="entry name" value="small_GTP"/>
    <property type="match status" value="1"/>
</dbReference>
<comment type="similarity">
    <text evidence="2 10">Belongs to the TRAFAC class TrmE-Era-EngA-EngB-Septin-like GTPase superfamily. EngB GTPase family.</text>
</comment>
<dbReference type="STRING" id="1798665.A2942_04610"/>
<evidence type="ECO:0000313" key="13">
    <source>
        <dbReference type="Proteomes" id="UP000178534"/>
    </source>
</evidence>
<comment type="function">
    <text evidence="10">Necessary for normal cell division and for the maintenance of normal septation.</text>
</comment>
<evidence type="ECO:0000256" key="7">
    <source>
        <dbReference type="ARBA" id="ARBA00023134"/>
    </source>
</evidence>
<keyword evidence="4" id="KW-0479">Metal-binding</keyword>
<keyword evidence="3 10" id="KW-0132">Cell division</keyword>
<dbReference type="EMBL" id="MHLP01000006">
    <property type="protein sequence ID" value="OGZ13628.1"/>
    <property type="molecule type" value="Genomic_DNA"/>
</dbReference>
<dbReference type="InterPro" id="IPR005225">
    <property type="entry name" value="Small_GTP-bd"/>
</dbReference>
<evidence type="ECO:0000256" key="5">
    <source>
        <dbReference type="ARBA" id="ARBA00022741"/>
    </source>
</evidence>
<evidence type="ECO:0000256" key="1">
    <source>
        <dbReference type="ARBA" id="ARBA00001946"/>
    </source>
</evidence>
<evidence type="ECO:0000313" key="12">
    <source>
        <dbReference type="EMBL" id="OGZ13628.1"/>
    </source>
</evidence>
<sequence>MRAVFARGIRGSDPIIHDKKPQVAFVGRSNVGKSSTINALLHAKLARTSATPGKTQEINFFEVGGKGYFVDLPGYGYAKIPADAREKIRKHILWYLSGGEVKPKLLVLIIDARIGVTDHDRDLIHVARAEGHPMLLLANKIDKLTKNERTKALAHILQEFPDISCVPFSATKKENVSAVRAQLFALLGIK</sequence>
<dbReference type="CDD" id="cd01876">
    <property type="entry name" value="YihA_EngB"/>
    <property type="match status" value="1"/>
</dbReference>
<dbReference type="GO" id="GO:0046872">
    <property type="term" value="F:metal ion binding"/>
    <property type="evidence" value="ECO:0007669"/>
    <property type="project" value="UniProtKB-KW"/>
</dbReference>
<dbReference type="HAMAP" id="MF_00321">
    <property type="entry name" value="GTPase_EngB"/>
    <property type="match status" value="1"/>
</dbReference>
<evidence type="ECO:0000256" key="6">
    <source>
        <dbReference type="ARBA" id="ARBA00022842"/>
    </source>
</evidence>
<dbReference type="Gene3D" id="3.40.50.300">
    <property type="entry name" value="P-loop containing nucleotide triphosphate hydrolases"/>
    <property type="match status" value="1"/>
</dbReference>
<dbReference type="PANTHER" id="PTHR11649:SF13">
    <property type="entry name" value="ENGB-TYPE G DOMAIN-CONTAINING PROTEIN"/>
    <property type="match status" value="1"/>
</dbReference>
<keyword evidence="8 10" id="KW-0717">Septation</keyword>
<keyword evidence="9 10" id="KW-0131">Cell cycle</keyword>